<protein>
    <submittedName>
        <fullName evidence="2">Uncharacterized protein</fullName>
    </submittedName>
</protein>
<feature type="transmembrane region" description="Helical" evidence="1">
    <location>
        <begin position="97"/>
        <end position="114"/>
    </location>
</feature>
<sequence>MILAIVSLFGLLALYLDVYNYILTISHGVVVGTALVIIDAIINTILFITMRGDYIDWCINSASGRFIDATHTSGLDTMAQQQDFYNCDRSWQDELKFGVLALMMIVGFYAYWAMCFRSFRIKRAVYLSHIMGVSIDPRHVPPPMGHPMGGPMGPMHGVVPPPPPPPMMNPRAAGRPHVIVLDNIKPSSYTKNESPPPYSK</sequence>
<evidence type="ECO:0000313" key="2">
    <source>
        <dbReference type="EMBL" id="CDS06535.1"/>
    </source>
</evidence>
<dbReference type="EMBL" id="LK023320">
    <property type="protein sequence ID" value="CDS06535.1"/>
    <property type="molecule type" value="Genomic_DNA"/>
</dbReference>
<keyword evidence="1" id="KW-0472">Membrane</keyword>
<organism evidence="2">
    <name type="scientific">Lichtheimia ramosa</name>
    <dbReference type="NCBI Taxonomy" id="688394"/>
    <lineage>
        <taxon>Eukaryota</taxon>
        <taxon>Fungi</taxon>
        <taxon>Fungi incertae sedis</taxon>
        <taxon>Mucoromycota</taxon>
        <taxon>Mucoromycotina</taxon>
        <taxon>Mucoromycetes</taxon>
        <taxon>Mucorales</taxon>
        <taxon>Lichtheimiaceae</taxon>
        <taxon>Lichtheimia</taxon>
    </lineage>
</organism>
<gene>
    <name evidence="2" type="ORF">LRAMOSA09063</name>
</gene>
<keyword evidence="1" id="KW-0812">Transmembrane</keyword>
<feature type="transmembrane region" description="Helical" evidence="1">
    <location>
        <begin position="28"/>
        <end position="48"/>
    </location>
</feature>
<dbReference type="OrthoDB" id="2279011at2759"/>
<keyword evidence="1" id="KW-1133">Transmembrane helix</keyword>
<evidence type="ECO:0000256" key="1">
    <source>
        <dbReference type="SAM" id="Phobius"/>
    </source>
</evidence>
<reference evidence="2" key="1">
    <citation type="journal article" date="2014" name="Genome Announc.">
        <title>De novo whole-genome sequence and genome annotation of Lichtheimia ramosa.</title>
        <authorList>
            <person name="Linde J."/>
            <person name="Schwartze V."/>
            <person name="Binder U."/>
            <person name="Lass-Florl C."/>
            <person name="Voigt K."/>
            <person name="Horn F."/>
        </authorList>
    </citation>
    <scope>NUCLEOTIDE SEQUENCE</scope>
    <source>
        <strain evidence="2">JMRC FSU:6197</strain>
    </source>
</reference>
<proteinExistence type="predicted"/>
<accession>A0A077WGP5</accession>
<dbReference type="AlphaFoldDB" id="A0A077WGP5"/>
<name>A0A077WGP5_9FUNG</name>